<name>A0A6A0BFT7_9LACT</name>
<evidence type="ECO:0000313" key="3">
    <source>
        <dbReference type="Proteomes" id="UP000480303"/>
    </source>
</evidence>
<reference evidence="2 3" key="1">
    <citation type="submission" date="2020-02" db="EMBL/GenBank/DDBJ databases">
        <title>Draft genome sequence of Lactococcus sp. Hs30E4-3.</title>
        <authorList>
            <person name="Noda S."/>
            <person name="Yuki M."/>
            <person name="Ohkuma M."/>
        </authorList>
    </citation>
    <scope>NUCLEOTIDE SEQUENCE [LARGE SCALE GENOMIC DNA]</scope>
    <source>
        <strain evidence="2 3">Hs30E4-3</strain>
    </source>
</reference>
<keyword evidence="1" id="KW-1133">Transmembrane helix</keyword>
<dbReference type="EMBL" id="BLLI01000035">
    <property type="protein sequence ID" value="GFH42697.1"/>
    <property type="molecule type" value="Genomic_DNA"/>
</dbReference>
<organism evidence="2 3">
    <name type="scientific">Pseudolactococcus hodotermopsidis</name>
    <dbReference type="NCBI Taxonomy" id="2709157"/>
    <lineage>
        <taxon>Bacteria</taxon>
        <taxon>Bacillati</taxon>
        <taxon>Bacillota</taxon>
        <taxon>Bacilli</taxon>
        <taxon>Lactobacillales</taxon>
        <taxon>Streptococcaceae</taxon>
        <taxon>Pseudolactococcus</taxon>
    </lineage>
</organism>
<keyword evidence="3" id="KW-1185">Reference proteome</keyword>
<dbReference type="Proteomes" id="UP000480303">
    <property type="component" value="Unassembled WGS sequence"/>
</dbReference>
<gene>
    <name evidence="2" type="ORF">Hs30E_12480</name>
</gene>
<proteinExistence type="predicted"/>
<sequence length="120" mass="14007">MGSLIIKDYLSDRKVDKIETIGTVVEKDKHFLLAYTFSGKKYESIPVDILSLKKSAHNVGDQKKIYINSDKPYEIFLKENVRGELAIGCRMIGWSLLLMSILFFEYWLINRMKEFSKARH</sequence>
<comment type="caution">
    <text evidence="2">The sequence shown here is derived from an EMBL/GenBank/DDBJ whole genome shotgun (WGS) entry which is preliminary data.</text>
</comment>
<keyword evidence="1" id="KW-0812">Transmembrane</keyword>
<dbReference type="AlphaFoldDB" id="A0A6A0BFT7"/>
<accession>A0A6A0BFT7</accession>
<keyword evidence="1" id="KW-0472">Membrane</keyword>
<evidence type="ECO:0000256" key="1">
    <source>
        <dbReference type="SAM" id="Phobius"/>
    </source>
</evidence>
<protein>
    <submittedName>
        <fullName evidence="2">Uncharacterized protein</fullName>
    </submittedName>
</protein>
<feature type="transmembrane region" description="Helical" evidence="1">
    <location>
        <begin position="91"/>
        <end position="109"/>
    </location>
</feature>
<evidence type="ECO:0000313" key="2">
    <source>
        <dbReference type="EMBL" id="GFH42697.1"/>
    </source>
</evidence>